<feature type="transmembrane region" description="Helical" evidence="2">
    <location>
        <begin position="1076"/>
        <end position="1103"/>
    </location>
</feature>
<dbReference type="Gene3D" id="3.40.50.300">
    <property type="entry name" value="P-loop containing nucleotide triphosphate hydrolases"/>
    <property type="match status" value="2"/>
</dbReference>
<dbReference type="SUPFAM" id="SSF52540">
    <property type="entry name" value="P-loop containing nucleoside triphosphate hydrolases"/>
    <property type="match status" value="2"/>
</dbReference>
<keyword evidence="2" id="KW-0472">Membrane</keyword>
<feature type="region of interest" description="Disordered" evidence="1">
    <location>
        <begin position="987"/>
        <end position="1006"/>
    </location>
</feature>
<name>A0ABN2NYG7_9ACTN</name>
<dbReference type="InterPro" id="IPR006073">
    <property type="entry name" value="GTP-bd"/>
</dbReference>
<keyword evidence="2" id="KW-0812">Transmembrane</keyword>
<feature type="compositionally biased region" description="Low complexity" evidence="1">
    <location>
        <begin position="554"/>
        <end position="567"/>
    </location>
</feature>
<evidence type="ECO:0000313" key="4">
    <source>
        <dbReference type="EMBL" id="GAA1903077.1"/>
    </source>
</evidence>
<dbReference type="InterPro" id="IPR005662">
    <property type="entry name" value="GTPase_Era-like"/>
</dbReference>
<feature type="compositionally biased region" description="Gly residues" evidence="1">
    <location>
        <begin position="474"/>
        <end position="483"/>
    </location>
</feature>
<dbReference type="PANTHER" id="PTHR42698">
    <property type="entry name" value="GTPASE ERA"/>
    <property type="match status" value="1"/>
</dbReference>
<keyword evidence="2" id="KW-1133">Transmembrane helix</keyword>
<dbReference type="InterPro" id="IPR045063">
    <property type="entry name" value="Dynamin_N"/>
</dbReference>
<dbReference type="SMART" id="SM00382">
    <property type="entry name" value="AAA"/>
    <property type="match status" value="2"/>
</dbReference>
<protein>
    <recommendedName>
        <fullName evidence="3">AAA+ ATPase domain-containing protein</fullName>
    </recommendedName>
</protein>
<feature type="compositionally biased region" description="Basic residues" evidence="1">
    <location>
        <begin position="490"/>
        <end position="499"/>
    </location>
</feature>
<feature type="region of interest" description="Disordered" evidence="1">
    <location>
        <begin position="617"/>
        <end position="636"/>
    </location>
</feature>
<evidence type="ECO:0000256" key="2">
    <source>
        <dbReference type="SAM" id="Phobius"/>
    </source>
</evidence>
<feature type="compositionally biased region" description="Low complexity" evidence="1">
    <location>
        <begin position="593"/>
        <end position="606"/>
    </location>
</feature>
<gene>
    <name evidence="4" type="ORF">GCM10009716_11250</name>
</gene>
<feature type="domain" description="AAA+ ATPase" evidence="3">
    <location>
        <begin position="693"/>
        <end position="855"/>
    </location>
</feature>
<dbReference type="InterPro" id="IPR003593">
    <property type="entry name" value="AAA+_ATPase"/>
</dbReference>
<dbReference type="CDD" id="cd00882">
    <property type="entry name" value="Ras_like_GTPase"/>
    <property type="match status" value="1"/>
</dbReference>
<evidence type="ECO:0000259" key="3">
    <source>
        <dbReference type="SMART" id="SM00382"/>
    </source>
</evidence>
<keyword evidence="5" id="KW-1185">Reference proteome</keyword>
<accession>A0ABN2NYG7</accession>
<organism evidence="4 5">
    <name type="scientific">Streptomyces sodiiphilus</name>
    <dbReference type="NCBI Taxonomy" id="226217"/>
    <lineage>
        <taxon>Bacteria</taxon>
        <taxon>Bacillati</taxon>
        <taxon>Actinomycetota</taxon>
        <taxon>Actinomycetes</taxon>
        <taxon>Kitasatosporales</taxon>
        <taxon>Streptomycetaceae</taxon>
        <taxon>Streptomyces</taxon>
    </lineage>
</organism>
<dbReference type="Proteomes" id="UP001501303">
    <property type="component" value="Unassembled WGS sequence"/>
</dbReference>
<feature type="transmembrane region" description="Helical" evidence="2">
    <location>
        <begin position="1110"/>
        <end position="1129"/>
    </location>
</feature>
<evidence type="ECO:0000256" key="1">
    <source>
        <dbReference type="SAM" id="MobiDB-lite"/>
    </source>
</evidence>
<dbReference type="EMBL" id="BAAAMJ010000010">
    <property type="protein sequence ID" value="GAA1903077.1"/>
    <property type="molecule type" value="Genomic_DNA"/>
</dbReference>
<dbReference type="InterPro" id="IPR027417">
    <property type="entry name" value="P-loop_NTPase"/>
</dbReference>
<dbReference type="Pfam" id="PF00350">
    <property type="entry name" value="Dynamin_N"/>
    <property type="match status" value="1"/>
</dbReference>
<reference evidence="4 5" key="1">
    <citation type="journal article" date="2019" name="Int. J. Syst. Evol. Microbiol.">
        <title>The Global Catalogue of Microorganisms (GCM) 10K type strain sequencing project: providing services to taxonomists for standard genome sequencing and annotation.</title>
        <authorList>
            <consortium name="The Broad Institute Genomics Platform"/>
            <consortium name="The Broad Institute Genome Sequencing Center for Infectious Disease"/>
            <person name="Wu L."/>
            <person name="Ma J."/>
        </authorList>
    </citation>
    <scope>NUCLEOTIDE SEQUENCE [LARGE SCALE GENOMIC DNA]</scope>
    <source>
        <strain evidence="4 5">JCM 13581</strain>
    </source>
</reference>
<feature type="domain" description="AAA+ ATPase" evidence="3">
    <location>
        <begin position="57"/>
        <end position="237"/>
    </location>
</feature>
<feature type="region of interest" description="Disordered" evidence="1">
    <location>
        <begin position="427"/>
        <end position="610"/>
    </location>
</feature>
<proteinExistence type="predicted"/>
<sequence>MEAQPDLLNALTALRERVAAARFPLELPGAARARRSRAELLAQLDGYLLPRLRRPDAPLLAVIGGSTGAGKSTLLNSLVGRRISEAGVLRPTTRTPVLVCHPDDHDWFADQRVLPQLGRLRLPRQDGDRPVPRGLPAMGLATDPAVPAGLALLDAPDIDSLVARNRDMAADLICAADIWVLVTTAARYADAVPWYLLRSAQEYDVTLVTVLDRVPHQIAPEISRHYAGQLERAGLGDVPLFTVPELPESAGGSGLLPATAVAGLREWLAHQARDPAARTVALSRTANGTLASLRGRVASLAGACAAQYALAARLEQQLTDAYAEARQRVRATLLSGGLLTGQALTHWLAYPDDTDAGELLDSLTRALSDLLAEAVCAADEATTAAWRRETGAPAAEPERPGAAAERVGVLVRRLRRCLEELAEEVARAAQAPGPADPDDTAAMLVTGLLGGGGPARRPGGRDAPRHAGARHGGRSAGTGGPAAGGVRRPGAGRRTRTPRGRSAPAGRHRGRTGGPDGRPVHPDSHRRGVSHVPENTATAHGQQEAAHRPRSAEQEAAQAPRDAPAAGPREHAHAAGEAPAGQEHPEHAGHGHPGAAADGEPAGREPGCWDDGLIARRARPRPEPGDTAPDGGRVPLQIPLPAPGTEQESALRCRLMALRELVGLSRTRLDGSVLAEAGRVLDEAAARERLPKTYTTVAVAGATGSGKSTLFNALAGAQLSETGIRRPTTAATISCTWSTGDGPGPDGLLERLGIPARSRRRAHVVDPALHGLVLLDLPDHDSAAPGHREQVDRLLSLVDAVIWVVDPEKYADAMLHERYLAAFADHAEVSVIVLNQIDRLPGEAADAVLHDLRRLLDERGIALGEHGEPGAGVLGVSALTGEGITELRQVVGGLVAGHQAPARRLVADVDGATRRLRPVYVADTVQAPSGLTARAPEEFEERVAAAVGAQAAGQAAERGWRRRAEEACGTPWSQLARRLAARRAARRGEPAALAERRHRTGQSPEVSRPALRYAVRQLAEDAADGLPQPWAKAVREAAWRGAEQLPGALESVLASERDGEPAGPAASPGRPFRPRWWTAAAVGQAVLLAAQLLGLCWLVLAVAGQPAASAWLPVGLLAGGAVAAPLLAWSCRVASRGPARDWGRREEWRLRRLAADCGRSHVLEPVAAELLRYREVREQYVIAAGTAALAGGPDGGTAGR</sequence>
<comment type="caution">
    <text evidence="4">The sequence shown here is derived from an EMBL/GenBank/DDBJ whole genome shotgun (WGS) entry which is preliminary data.</text>
</comment>
<evidence type="ECO:0000313" key="5">
    <source>
        <dbReference type="Proteomes" id="UP001501303"/>
    </source>
</evidence>
<dbReference type="Pfam" id="PF01926">
    <property type="entry name" value="MMR_HSR1"/>
    <property type="match status" value="1"/>
</dbReference>
<dbReference type="PANTHER" id="PTHR42698:SF1">
    <property type="entry name" value="GTPASE ERA, MITOCHONDRIAL"/>
    <property type="match status" value="1"/>
</dbReference>